<name>A0A371ESG3_MUCPR</name>
<evidence type="ECO:0000313" key="3">
    <source>
        <dbReference type="Proteomes" id="UP000257109"/>
    </source>
</evidence>
<dbReference type="PANTHER" id="PTHR33223">
    <property type="entry name" value="CCHC-TYPE DOMAIN-CONTAINING PROTEIN"/>
    <property type="match status" value="1"/>
</dbReference>
<dbReference type="PANTHER" id="PTHR33223:SF10">
    <property type="entry name" value="AMINOTRANSFERASE-LIKE PLANT MOBILE DOMAIN-CONTAINING PROTEIN"/>
    <property type="match status" value="1"/>
</dbReference>
<accession>A0A371ESG3</accession>
<keyword evidence="3" id="KW-1185">Reference proteome</keyword>
<dbReference type="Pfam" id="PF03732">
    <property type="entry name" value="Retrotrans_gag"/>
    <property type="match status" value="1"/>
</dbReference>
<comment type="caution">
    <text evidence="2">The sequence shown here is derived from an EMBL/GenBank/DDBJ whole genome shotgun (WGS) entry which is preliminary data.</text>
</comment>
<gene>
    <name evidence="2" type="ORF">CR513_51956</name>
</gene>
<evidence type="ECO:0000313" key="2">
    <source>
        <dbReference type="EMBL" id="RDX68991.1"/>
    </source>
</evidence>
<dbReference type="InterPro" id="IPR005162">
    <property type="entry name" value="Retrotrans_gag_dom"/>
</dbReference>
<dbReference type="EMBL" id="QJKJ01012313">
    <property type="protein sequence ID" value="RDX68991.1"/>
    <property type="molecule type" value="Genomic_DNA"/>
</dbReference>
<feature type="non-terminal residue" evidence="2">
    <location>
        <position position="240"/>
    </location>
</feature>
<evidence type="ECO:0000259" key="1">
    <source>
        <dbReference type="Pfam" id="PF03732"/>
    </source>
</evidence>
<dbReference type="OrthoDB" id="675927at2759"/>
<feature type="domain" description="Retrotransposon gag" evidence="1">
    <location>
        <begin position="53"/>
        <end position="121"/>
    </location>
</feature>
<proteinExistence type="predicted"/>
<dbReference type="AlphaFoldDB" id="A0A371ESG3"/>
<sequence>MEETSTPCSGQPFSEEIDRAIIPPHFRQLIMDPFDGTQDPHTQMQAFQTQVYISTLRGVAMQWFSGLPSRIIYTFNDLATCFVSQFATNKVKKLEVAYLFDSKQMKGENLKRYLICFNKAMFSDSLALRRSTSMEEIRARVEKHIDVEEDLADKLEVECKIPPILTKNSQGHSGRANLQHDGNYKIGSDMIQFTPLKVRRSQILREVYHTSLRVVRVPPYPWTHYRGLQDLERSDREANL</sequence>
<organism evidence="2 3">
    <name type="scientific">Mucuna pruriens</name>
    <name type="common">Velvet bean</name>
    <name type="synonym">Dolichos pruriens</name>
    <dbReference type="NCBI Taxonomy" id="157652"/>
    <lineage>
        <taxon>Eukaryota</taxon>
        <taxon>Viridiplantae</taxon>
        <taxon>Streptophyta</taxon>
        <taxon>Embryophyta</taxon>
        <taxon>Tracheophyta</taxon>
        <taxon>Spermatophyta</taxon>
        <taxon>Magnoliopsida</taxon>
        <taxon>eudicotyledons</taxon>
        <taxon>Gunneridae</taxon>
        <taxon>Pentapetalae</taxon>
        <taxon>rosids</taxon>
        <taxon>fabids</taxon>
        <taxon>Fabales</taxon>
        <taxon>Fabaceae</taxon>
        <taxon>Papilionoideae</taxon>
        <taxon>50 kb inversion clade</taxon>
        <taxon>NPAAA clade</taxon>
        <taxon>indigoferoid/millettioid clade</taxon>
        <taxon>Phaseoleae</taxon>
        <taxon>Mucuna</taxon>
    </lineage>
</organism>
<reference evidence="2" key="1">
    <citation type="submission" date="2018-05" db="EMBL/GenBank/DDBJ databases">
        <title>Draft genome of Mucuna pruriens seed.</title>
        <authorList>
            <person name="Nnadi N.E."/>
            <person name="Vos R."/>
            <person name="Hasami M.H."/>
            <person name="Devisetty U.K."/>
            <person name="Aguiy J.C."/>
        </authorList>
    </citation>
    <scope>NUCLEOTIDE SEQUENCE [LARGE SCALE GENOMIC DNA]</scope>
    <source>
        <strain evidence="2">JCA_2017</strain>
    </source>
</reference>
<protein>
    <recommendedName>
        <fullName evidence="1">Retrotransposon gag domain-containing protein</fullName>
    </recommendedName>
</protein>
<dbReference type="Proteomes" id="UP000257109">
    <property type="component" value="Unassembled WGS sequence"/>
</dbReference>